<dbReference type="Ensembl" id="ENSOTST00005179518.1">
    <property type="protein sequence ID" value="ENSOTSP00005123949.1"/>
    <property type="gene ID" value="ENSOTSG00005069018.1"/>
</dbReference>
<keyword evidence="3" id="KW-1133">Transmembrane helix</keyword>
<dbReference type="InterPro" id="IPR020901">
    <property type="entry name" value="Prtase_inh_Kunz-CS"/>
</dbReference>
<dbReference type="Pfam" id="PF00014">
    <property type="entry name" value="Kunitz_BPTI"/>
    <property type="match status" value="2"/>
</dbReference>
<evidence type="ECO:0000259" key="4">
    <source>
        <dbReference type="PROSITE" id="PS50279"/>
    </source>
</evidence>
<feature type="transmembrane region" description="Helical" evidence="3">
    <location>
        <begin position="216"/>
        <end position="240"/>
    </location>
</feature>
<accession>A0AAZ3Q7H6</accession>
<dbReference type="GeneTree" id="ENSGT01030000234953"/>
<feature type="domain" description="BPTI/Kunitz inhibitor" evidence="4">
    <location>
        <begin position="76"/>
        <end position="131"/>
    </location>
</feature>
<proteinExistence type="predicted"/>
<dbReference type="GO" id="GO:0005615">
    <property type="term" value="C:extracellular space"/>
    <property type="evidence" value="ECO:0007669"/>
    <property type="project" value="TreeGrafter"/>
</dbReference>
<dbReference type="InterPro" id="IPR050098">
    <property type="entry name" value="TFPI/VKTCI-like"/>
</dbReference>
<dbReference type="PROSITE" id="PS00280">
    <property type="entry name" value="BPTI_KUNITZ_1"/>
    <property type="match status" value="1"/>
</dbReference>
<keyword evidence="3" id="KW-0472">Membrane</keyword>
<feature type="region of interest" description="Disordered" evidence="2">
    <location>
        <begin position="249"/>
        <end position="270"/>
    </location>
</feature>
<reference evidence="5" key="3">
    <citation type="submission" date="2025-09" db="UniProtKB">
        <authorList>
            <consortium name="Ensembl"/>
        </authorList>
    </citation>
    <scope>IDENTIFICATION</scope>
</reference>
<feature type="domain" description="BPTI/Kunitz inhibitor" evidence="4">
    <location>
        <begin position="147"/>
        <end position="197"/>
    </location>
</feature>
<dbReference type="SMART" id="SM00131">
    <property type="entry name" value="KU"/>
    <property type="match status" value="2"/>
</dbReference>
<evidence type="ECO:0000256" key="1">
    <source>
        <dbReference type="ARBA" id="ARBA00023157"/>
    </source>
</evidence>
<evidence type="ECO:0000313" key="6">
    <source>
        <dbReference type="Proteomes" id="UP000694402"/>
    </source>
</evidence>
<dbReference type="Proteomes" id="UP000694402">
    <property type="component" value="Unassembled WGS sequence"/>
</dbReference>
<dbReference type="PANTHER" id="PTHR10083:SF373">
    <property type="entry name" value="SERINE PEPTIDASE INHIBITOR, KUNITZ TYPE, 2"/>
    <property type="match status" value="1"/>
</dbReference>
<sequence>MMCKHPPPMAVSNRHSFCWRLERTHTDSTMKQLVIFGALVFATFYMVHSEVPGKFNHLVCLCAYTSVTVLSVSEHCLLPQDVGTAPASTAEDFQIMLYYDAAKDLCYPFKYLGEGGNANRFTLERLCMRNCSAKAEEIYPVDESKACHFKKALGECFGTYLRYFYDPIHEKCKKFHWTGCVGNGNRFIDHQACNATCAGIHDEGSEDEEDEPDTPIALILGVVLGITGGIIIGVVIFLVIQSNKNHKRAPKKVKEAKMETPLQQEPIEMA</sequence>
<dbReference type="Gene3D" id="4.10.410.10">
    <property type="entry name" value="Pancreatic trypsin inhibitor Kunitz domain"/>
    <property type="match status" value="2"/>
</dbReference>
<evidence type="ECO:0000256" key="2">
    <source>
        <dbReference type="SAM" id="MobiDB-lite"/>
    </source>
</evidence>
<dbReference type="AlphaFoldDB" id="A0AAZ3Q7H6"/>
<reference evidence="5" key="2">
    <citation type="submission" date="2025-08" db="UniProtKB">
        <authorList>
            <consortium name="Ensembl"/>
        </authorList>
    </citation>
    <scope>IDENTIFICATION</scope>
</reference>
<dbReference type="PROSITE" id="PS50279">
    <property type="entry name" value="BPTI_KUNITZ_2"/>
    <property type="match status" value="2"/>
</dbReference>
<reference evidence="6" key="1">
    <citation type="journal article" date="2018" name="PLoS ONE">
        <title>Chinook salmon (Oncorhynchus tshawytscha) genome and transcriptome.</title>
        <authorList>
            <person name="Christensen K.A."/>
            <person name="Leong J.S."/>
            <person name="Sakhrani D."/>
            <person name="Biagi C.A."/>
            <person name="Minkley D.R."/>
            <person name="Withler R.E."/>
            <person name="Rondeau E.B."/>
            <person name="Koop B.F."/>
            <person name="Devlin R.H."/>
        </authorList>
    </citation>
    <scope>NUCLEOTIDE SEQUENCE [LARGE SCALE GENOMIC DNA]</scope>
</reference>
<keyword evidence="1" id="KW-1015">Disulfide bond</keyword>
<dbReference type="GO" id="GO:0004867">
    <property type="term" value="F:serine-type endopeptidase inhibitor activity"/>
    <property type="evidence" value="ECO:0007669"/>
    <property type="project" value="InterPro"/>
</dbReference>
<gene>
    <name evidence="5" type="primary">si:dkeyp-73b11.8</name>
</gene>
<dbReference type="InterPro" id="IPR036880">
    <property type="entry name" value="Kunitz_BPTI_sf"/>
</dbReference>
<protein>
    <recommendedName>
        <fullName evidence="4">BPTI/Kunitz inhibitor domain-containing protein</fullName>
    </recommendedName>
</protein>
<keyword evidence="6" id="KW-1185">Reference proteome</keyword>
<dbReference type="SUPFAM" id="SSF57362">
    <property type="entry name" value="BPTI-like"/>
    <property type="match status" value="2"/>
</dbReference>
<evidence type="ECO:0000313" key="5">
    <source>
        <dbReference type="Ensembl" id="ENSOTSP00005123949.1"/>
    </source>
</evidence>
<keyword evidence="3" id="KW-0812">Transmembrane</keyword>
<dbReference type="CDD" id="cd00109">
    <property type="entry name" value="Kunitz-type"/>
    <property type="match status" value="1"/>
</dbReference>
<name>A0AAZ3Q7H6_ONCTS</name>
<organism evidence="5 6">
    <name type="scientific">Oncorhynchus tshawytscha</name>
    <name type="common">Chinook salmon</name>
    <name type="synonym">Salmo tshawytscha</name>
    <dbReference type="NCBI Taxonomy" id="74940"/>
    <lineage>
        <taxon>Eukaryota</taxon>
        <taxon>Metazoa</taxon>
        <taxon>Chordata</taxon>
        <taxon>Craniata</taxon>
        <taxon>Vertebrata</taxon>
        <taxon>Euteleostomi</taxon>
        <taxon>Actinopterygii</taxon>
        <taxon>Neopterygii</taxon>
        <taxon>Teleostei</taxon>
        <taxon>Protacanthopterygii</taxon>
        <taxon>Salmoniformes</taxon>
        <taxon>Salmonidae</taxon>
        <taxon>Salmoninae</taxon>
        <taxon>Oncorhynchus</taxon>
    </lineage>
</organism>
<evidence type="ECO:0000256" key="3">
    <source>
        <dbReference type="SAM" id="Phobius"/>
    </source>
</evidence>
<dbReference type="PANTHER" id="PTHR10083">
    <property type="entry name" value="KUNITZ-TYPE PROTEASE INHIBITOR-RELATED"/>
    <property type="match status" value="1"/>
</dbReference>
<dbReference type="PRINTS" id="PR00759">
    <property type="entry name" value="BASICPTASE"/>
</dbReference>
<dbReference type="InterPro" id="IPR002223">
    <property type="entry name" value="Kunitz_BPTI"/>
</dbReference>